<dbReference type="SMR" id="Q72EJ4"/>
<proteinExistence type="predicted"/>
<dbReference type="eggNOG" id="COG3677">
    <property type="taxonomic scope" value="Bacteria"/>
</dbReference>
<dbReference type="AlphaFoldDB" id="Q72EJ4"/>
<dbReference type="PaxDb" id="882-DVU_0584"/>
<organism evidence="2 3">
    <name type="scientific">Nitratidesulfovibrio vulgaris (strain ATCC 29579 / DSM 644 / CCUG 34227 / NCIMB 8303 / VKM B-1760 / Hildenborough)</name>
    <name type="common">Desulfovibrio vulgaris</name>
    <dbReference type="NCBI Taxonomy" id="882"/>
    <lineage>
        <taxon>Bacteria</taxon>
        <taxon>Pseudomonadati</taxon>
        <taxon>Thermodesulfobacteriota</taxon>
        <taxon>Desulfovibrionia</taxon>
        <taxon>Desulfovibrionales</taxon>
        <taxon>Desulfovibrionaceae</taxon>
        <taxon>Nitratidesulfovibrio</taxon>
    </lineage>
</organism>
<name>Q72EJ4_NITV2</name>
<dbReference type="OrthoDB" id="5469813at2"/>
<dbReference type="InterPro" id="IPR024442">
    <property type="entry name" value="Transposase_Zn_ribbon"/>
</dbReference>
<feature type="domain" description="ISXO2-like transposase" evidence="1">
    <location>
        <begin position="144"/>
        <end position="286"/>
    </location>
</feature>
<evidence type="ECO:0000259" key="1">
    <source>
        <dbReference type="SMART" id="SM01126"/>
    </source>
</evidence>
<dbReference type="InterPro" id="IPR024445">
    <property type="entry name" value="Tnp_ISXO2-like"/>
</dbReference>
<gene>
    <name evidence="2" type="ordered locus">DVU_0584</name>
</gene>
<dbReference type="SMART" id="SM01126">
    <property type="entry name" value="DDE_Tnp_IS1595"/>
    <property type="match status" value="1"/>
</dbReference>
<dbReference type="PATRIC" id="fig|882.5.peg.550"/>
<reference evidence="2 3" key="1">
    <citation type="journal article" date="2004" name="Nat. Biotechnol.">
        <title>The genome sequence of the anaerobic, sulfate-reducing bacterium Desulfovibrio vulgaris Hildenborough.</title>
        <authorList>
            <person name="Heidelberg J.F."/>
            <person name="Seshadri R."/>
            <person name="Haveman S.A."/>
            <person name="Hemme C.L."/>
            <person name="Paulsen I.T."/>
            <person name="Kolonay J.F."/>
            <person name="Eisen J.A."/>
            <person name="Ward N."/>
            <person name="Methe B."/>
            <person name="Brinkac L.M."/>
            <person name="Daugherty S.C."/>
            <person name="Deboy R.T."/>
            <person name="Dodson R.J."/>
            <person name="Durkin A.S."/>
            <person name="Madupu R."/>
            <person name="Nelson W.C."/>
            <person name="Sullivan S.A."/>
            <person name="Fouts D."/>
            <person name="Haft D.H."/>
            <person name="Selengut J."/>
            <person name="Peterson J.D."/>
            <person name="Davidsen T.M."/>
            <person name="Zafar N."/>
            <person name="Zhou L."/>
            <person name="Radune D."/>
            <person name="Dimitrov G."/>
            <person name="Hance M."/>
            <person name="Tran K."/>
            <person name="Khouri H."/>
            <person name="Gill J."/>
            <person name="Utterback T.R."/>
            <person name="Feldblyum T.V."/>
            <person name="Wall J.D."/>
            <person name="Voordouw G."/>
            <person name="Fraser C.M."/>
        </authorList>
    </citation>
    <scope>NUCLEOTIDE SEQUENCE [LARGE SCALE GENOMIC DNA]</scope>
    <source>
        <strain evidence="3">ATCC 29579 / DSM 644 / NCIMB 8303 / VKM B-1760 / Hildenborough</strain>
    </source>
</reference>
<evidence type="ECO:0000313" key="3">
    <source>
        <dbReference type="Proteomes" id="UP000002194"/>
    </source>
</evidence>
<evidence type="ECO:0000313" key="2">
    <source>
        <dbReference type="EMBL" id="AAS95065.1"/>
    </source>
</evidence>
<dbReference type="EnsemblBacteria" id="AAS95065">
    <property type="protein sequence ID" value="AAS95065"/>
    <property type="gene ID" value="DVU_0584"/>
</dbReference>
<sequence>MSAAWRREHPLPAPCRMRYTCGMNPTEIVQASSSEEAARKLLLDICWAGGRRFCPRCGGDRLYGLSGGRHRCAGCKYTFQDFAGRWINNGGLPADAWLRLVTLFAAEATAHQMAGELGLSYNATYKAVTTLRFAILAHAPDARQLLGPETGLGAYLKGRKLTGLPSSHGRGPVPVFGILERNGWVFIDLVSGLSAETVFHFNHSFHLRIERAGYLVHTAPYRQYDALVLSGDDSLPYEYIRKVETPPSQRREGVFTRYAVERIKAFKGVSPQRFPLYLKELEFRYNHRGEALEPLLLRYLCDMVPDMEFRHP</sequence>
<dbReference type="Pfam" id="PF12760">
    <property type="entry name" value="Zn_ribbon_IS1595"/>
    <property type="match status" value="1"/>
</dbReference>
<dbReference type="Proteomes" id="UP000002194">
    <property type="component" value="Chromosome"/>
</dbReference>
<protein>
    <submittedName>
        <fullName evidence="2">Transposase, putative</fullName>
    </submittedName>
</protein>
<dbReference type="STRING" id="882.DVU_0584"/>
<accession>Q72EJ4</accession>
<dbReference type="EMBL" id="AE017285">
    <property type="protein sequence ID" value="AAS95065.1"/>
    <property type="molecule type" value="Genomic_DNA"/>
</dbReference>
<dbReference type="HOGENOM" id="CLU_044348_11_0_7"/>
<dbReference type="Pfam" id="PF12762">
    <property type="entry name" value="DDE_Tnp_IS1595"/>
    <property type="match status" value="1"/>
</dbReference>
<dbReference type="KEGG" id="dvu:DVU_0584"/>
<keyword evidence="3" id="KW-1185">Reference proteome</keyword>